<feature type="region of interest" description="Disordered" evidence="1">
    <location>
        <begin position="1"/>
        <end position="44"/>
    </location>
</feature>
<dbReference type="AlphaFoldDB" id="A0A166BJ28"/>
<dbReference type="EMBL" id="KV417643">
    <property type="protein sequence ID" value="KZP12691.1"/>
    <property type="molecule type" value="Genomic_DNA"/>
</dbReference>
<reference evidence="4 5" key="1">
    <citation type="journal article" date="2016" name="Mol. Biol. Evol.">
        <title>Comparative Genomics of Early-Diverging Mushroom-Forming Fungi Provides Insights into the Origins of Lignocellulose Decay Capabilities.</title>
        <authorList>
            <person name="Nagy L.G."/>
            <person name="Riley R."/>
            <person name="Tritt A."/>
            <person name="Adam C."/>
            <person name="Daum C."/>
            <person name="Floudas D."/>
            <person name="Sun H."/>
            <person name="Yadav J.S."/>
            <person name="Pangilinan J."/>
            <person name="Larsson K.H."/>
            <person name="Matsuura K."/>
            <person name="Barry K."/>
            <person name="Labutti K."/>
            <person name="Kuo R."/>
            <person name="Ohm R.A."/>
            <person name="Bhattacharya S.S."/>
            <person name="Shirouzu T."/>
            <person name="Yoshinaga Y."/>
            <person name="Martin F.M."/>
            <person name="Grigoriev I.V."/>
            <person name="Hibbett D.S."/>
        </authorList>
    </citation>
    <scope>NUCLEOTIDE SEQUENCE [LARGE SCALE GENOMIC DNA]</scope>
    <source>
        <strain evidence="4 5">CBS 109695</strain>
    </source>
</reference>
<keyword evidence="2" id="KW-0812">Transmembrane</keyword>
<feature type="domain" description="DUF6532" evidence="3">
    <location>
        <begin position="47"/>
        <end position="116"/>
    </location>
</feature>
<evidence type="ECO:0000313" key="5">
    <source>
        <dbReference type="Proteomes" id="UP000076532"/>
    </source>
</evidence>
<sequence length="188" mass="20937">MSDSENYPPAAVCTPKRHRNEVDVSNVLPANAKKRRKSSSKKQADGVLFGNKKSSIGIAYADYFNPLPLQTIALIVAAIGFCLRLYLNNGIVGDEQFSETAVKPFYDGYLSELKEWSAIEPVVTEKVRRKQFKRALYAYLSLVAGASVHKVTGMSQEAKLRARMNLVDREVDTGSEDEDDRGMQSEEI</sequence>
<protein>
    <recommendedName>
        <fullName evidence="3">DUF6532 domain-containing protein</fullName>
    </recommendedName>
</protein>
<keyword evidence="5" id="KW-1185">Reference proteome</keyword>
<evidence type="ECO:0000256" key="2">
    <source>
        <dbReference type="SAM" id="Phobius"/>
    </source>
</evidence>
<dbReference type="STRING" id="436010.A0A166BJ28"/>
<keyword evidence="2" id="KW-0472">Membrane</keyword>
<proteinExistence type="predicted"/>
<organism evidence="4 5">
    <name type="scientific">Athelia psychrophila</name>
    <dbReference type="NCBI Taxonomy" id="1759441"/>
    <lineage>
        <taxon>Eukaryota</taxon>
        <taxon>Fungi</taxon>
        <taxon>Dikarya</taxon>
        <taxon>Basidiomycota</taxon>
        <taxon>Agaricomycotina</taxon>
        <taxon>Agaricomycetes</taxon>
        <taxon>Agaricomycetidae</taxon>
        <taxon>Atheliales</taxon>
        <taxon>Atheliaceae</taxon>
        <taxon>Athelia</taxon>
    </lineage>
</organism>
<name>A0A166BJ28_9AGAM</name>
<evidence type="ECO:0000313" key="4">
    <source>
        <dbReference type="EMBL" id="KZP12691.1"/>
    </source>
</evidence>
<feature type="transmembrane region" description="Helical" evidence="2">
    <location>
        <begin position="67"/>
        <end position="87"/>
    </location>
</feature>
<dbReference type="Proteomes" id="UP000076532">
    <property type="component" value="Unassembled WGS sequence"/>
</dbReference>
<gene>
    <name evidence="4" type="ORF">FIBSPDRAFT_1049867</name>
</gene>
<dbReference type="Pfam" id="PF20149">
    <property type="entry name" value="DUF6532"/>
    <property type="match status" value="1"/>
</dbReference>
<dbReference type="InterPro" id="IPR045341">
    <property type="entry name" value="DUF6532"/>
</dbReference>
<dbReference type="OrthoDB" id="3192693at2759"/>
<evidence type="ECO:0000256" key="1">
    <source>
        <dbReference type="SAM" id="MobiDB-lite"/>
    </source>
</evidence>
<accession>A0A166BJ28</accession>
<evidence type="ECO:0000259" key="3">
    <source>
        <dbReference type="Pfam" id="PF20149"/>
    </source>
</evidence>
<keyword evidence="2" id="KW-1133">Transmembrane helix</keyword>